<sequence length="107" mass="11842">MTGICEVIITAADPEWLAAFTRRLIEDRLAACGQQITAIRSLYRWDGSIQDDPEARVALHTRLDLVPQIVERADAEHPYDVPCVIALPVSAANPAYIAWVNSETQTP</sequence>
<dbReference type="Proteomes" id="UP000631312">
    <property type="component" value="Unassembled WGS sequence"/>
</dbReference>
<evidence type="ECO:0000313" key="3">
    <source>
        <dbReference type="EMBL" id="MBB4747556.1"/>
    </source>
</evidence>
<dbReference type="Pfam" id="PF03091">
    <property type="entry name" value="CutA1"/>
    <property type="match status" value="1"/>
</dbReference>
<accession>A0A7W7MES8</accession>
<dbReference type="GO" id="GO:0010038">
    <property type="term" value="P:response to metal ion"/>
    <property type="evidence" value="ECO:0007669"/>
    <property type="project" value="InterPro"/>
</dbReference>
<gene>
    <name evidence="2" type="ORF">Alo02nite_27810</name>
    <name evidence="3" type="ORF">BJ964_001717</name>
</gene>
<comment type="caution">
    <text evidence="3">The sequence shown here is derived from an EMBL/GenBank/DDBJ whole genome shotgun (WGS) entry which is preliminary data.</text>
</comment>
<proteinExistence type="inferred from homology"/>
<dbReference type="EMBL" id="JACHNC010000001">
    <property type="protein sequence ID" value="MBB4747556.1"/>
    <property type="molecule type" value="Genomic_DNA"/>
</dbReference>
<dbReference type="InterPro" id="IPR004323">
    <property type="entry name" value="Ion_tolerance_CutA"/>
</dbReference>
<evidence type="ECO:0000256" key="1">
    <source>
        <dbReference type="ARBA" id="ARBA00010169"/>
    </source>
</evidence>
<dbReference type="Proteomes" id="UP000590511">
    <property type="component" value="Unassembled WGS sequence"/>
</dbReference>
<dbReference type="GO" id="GO:0005507">
    <property type="term" value="F:copper ion binding"/>
    <property type="evidence" value="ECO:0007669"/>
    <property type="project" value="TreeGrafter"/>
</dbReference>
<evidence type="ECO:0000313" key="5">
    <source>
        <dbReference type="Proteomes" id="UP000631312"/>
    </source>
</evidence>
<keyword evidence="5" id="KW-1185">Reference proteome</keyword>
<organism evidence="3 4">
    <name type="scientific">Actinoplanes lobatus</name>
    <dbReference type="NCBI Taxonomy" id="113568"/>
    <lineage>
        <taxon>Bacteria</taxon>
        <taxon>Bacillati</taxon>
        <taxon>Actinomycetota</taxon>
        <taxon>Actinomycetes</taxon>
        <taxon>Micromonosporales</taxon>
        <taxon>Micromonosporaceae</taxon>
        <taxon>Actinoplanes</taxon>
    </lineage>
</organism>
<protein>
    <submittedName>
        <fullName evidence="3">Periplasmic divalent cation tolerance protein</fullName>
    </submittedName>
</protein>
<dbReference type="InterPro" id="IPR015867">
    <property type="entry name" value="N-reg_PII/ATP_PRibTrfase_C"/>
</dbReference>
<dbReference type="Gene3D" id="3.30.70.120">
    <property type="match status" value="1"/>
</dbReference>
<comment type="similarity">
    <text evidence="1">Belongs to the CutA family.</text>
</comment>
<reference evidence="2 5" key="2">
    <citation type="submission" date="2021-01" db="EMBL/GenBank/DDBJ databases">
        <title>Whole genome shotgun sequence of Actinoplanes lobatus NBRC 12513.</title>
        <authorList>
            <person name="Komaki H."/>
            <person name="Tamura T."/>
        </authorList>
    </citation>
    <scope>NUCLEOTIDE SEQUENCE [LARGE SCALE GENOMIC DNA]</scope>
    <source>
        <strain evidence="2 5">NBRC 12513</strain>
    </source>
</reference>
<dbReference type="EMBL" id="BOMP01000035">
    <property type="protein sequence ID" value="GIE39883.1"/>
    <property type="molecule type" value="Genomic_DNA"/>
</dbReference>
<dbReference type="PANTHER" id="PTHR23419">
    <property type="entry name" value="DIVALENT CATION TOLERANCE CUTA-RELATED"/>
    <property type="match status" value="1"/>
</dbReference>
<dbReference type="AlphaFoldDB" id="A0A7W7MES8"/>
<dbReference type="InterPro" id="IPR011322">
    <property type="entry name" value="N-reg_PII-like_a/b"/>
</dbReference>
<dbReference type="PANTHER" id="PTHR23419:SF8">
    <property type="entry name" value="FI09726P"/>
    <property type="match status" value="1"/>
</dbReference>
<evidence type="ECO:0000313" key="2">
    <source>
        <dbReference type="EMBL" id="GIE39883.1"/>
    </source>
</evidence>
<reference evidence="3 4" key="1">
    <citation type="submission" date="2020-08" db="EMBL/GenBank/DDBJ databases">
        <title>Sequencing the genomes of 1000 actinobacteria strains.</title>
        <authorList>
            <person name="Klenk H.-P."/>
        </authorList>
    </citation>
    <scope>NUCLEOTIDE SEQUENCE [LARGE SCALE GENOMIC DNA]</scope>
    <source>
        <strain evidence="3 4">DSM 43150</strain>
    </source>
</reference>
<name>A0A7W7MES8_9ACTN</name>
<evidence type="ECO:0000313" key="4">
    <source>
        <dbReference type="Proteomes" id="UP000590511"/>
    </source>
</evidence>
<dbReference type="SUPFAM" id="SSF54913">
    <property type="entry name" value="GlnB-like"/>
    <property type="match status" value="1"/>
</dbReference>
<dbReference type="RefSeq" id="WP_188120180.1">
    <property type="nucleotide sequence ID" value="NZ_BOMP01000035.1"/>
</dbReference>